<evidence type="ECO:0000256" key="1">
    <source>
        <dbReference type="SAM" id="Phobius"/>
    </source>
</evidence>
<dbReference type="PANTHER" id="PTHR34351">
    <property type="entry name" value="SLR1927 PROTEIN-RELATED"/>
    <property type="match status" value="1"/>
</dbReference>
<keyword evidence="1" id="KW-0812">Transmembrane</keyword>
<dbReference type="InterPro" id="IPR002881">
    <property type="entry name" value="DUF58"/>
</dbReference>
<gene>
    <name evidence="3" type="ORF">Bravens_00961</name>
</gene>
<keyword evidence="1" id="KW-1133">Transmembrane helix</keyword>
<comment type="caution">
    <text evidence="3">The sequence shown here is derived from an EMBL/GenBank/DDBJ whole genome shotgun (WGS) entry which is preliminary data.</text>
</comment>
<evidence type="ECO:0000259" key="2">
    <source>
        <dbReference type="Pfam" id="PF01882"/>
    </source>
</evidence>
<keyword evidence="4" id="KW-1185">Reference proteome</keyword>
<keyword evidence="1" id="KW-0472">Membrane</keyword>
<protein>
    <recommendedName>
        <fullName evidence="2">DUF58 domain-containing protein</fullName>
    </recommendedName>
</protein>
<accession>A0A150H752</accession>
<dbReference type="RefSeq" id="WP_062020817.1">
    <property type="nucleotide sequence ID" value="NZ_LQQC01000010.1"/>
</dbReference>
<dbReference type="Proteomes" id="UP000243589">
    <property type="component" value="Unassembled WGS sequence"/>
</dbReference>
<organism evidence="3 4">
    <name type="scientific">Brevibacterium ravenspurgense</name>
    <dbReference type="NCBI Taxonomy" id="479117"/>
    <lineage>
        <taxon>Bacteria</taxon>
        <taxon>Bacillati</taxon>
        <taxon>Actinomycetota</taxon>
        <taxon>Actinomycetes</taxon>
        <taxon>Micrococcales</taxon>
        <taxon>Brevibacteriaceae</taxon>
        <taxon>Brevibacterium</taxon>
    </lineage>
</organism>
<feature type="transmembrane region" description="Helical" evidence="1">
    <location>
        <begin position="30"/>
        <end position="49"/>
    </location>
</feature>
<proteinExistence type="predicted"/>
<dbReference type="Pfam" id="PF01882">
    <property type="entry name" value="DUF58"/>
    <property type="match status" value="1"/>
</dbReference>
<feature type="transmembrane region" description="Helical" evidence="1">
    <location>
        <begin position="7"/>
        <end position="24"/>
    </location>
</feature>
<dbReference type="PATRIC" id="fig|479117.4.peg.960"/>
<evidence type="ECO:0000313" key="4">
    <source>
        <dbReference type="Proteomes" id="UP000243589"/>
    </source>
</evidence>
<dbReference type="PANTHER" id="PTHR34351:SF1">
    <property type="entry name" value="SLR1927 PROTEIN"/>
    <property type="match status" value="1"/>
</dbReference>
<dbReference type="AlphaFoldDB" id="A0A150H752"/>
<feature type="domain" description="DUF58" evidence="2">
    <location>
        <begin position="201"/>
        <end position="268"/>
    </location>
</feature>
<name>A0A150H752_9MICO</name>
<sequence>MRINTSGWVFVILGAALIIAAYRFGFPGLLPVGIVFIGLVVFSLLAALLTSSQLSAKLVADAPALDGTAITKVGDELVVTVRAANRLPTPLLPFDLTLHAKPGFGPDQDAHLGSLPARGYADVQAVFVPTHRGMTGIEKLSAAVAGPFGLASSMRSVPGSLDVAAAPAEVPVGYPQSLSAHLSRISSDRVSRGRGTRDYFTREYAPGDDLRHIHWKTTARLGELAVRQEAEEEHATAIVVLDGGLPAPADGEASEPSPQFETLAAAAAAAVRAYFAAGYDIRLLCGEDDVRVEARSLDLPHAELAISQADGRSVPAGVRLPQNVETVIVCADRSSLSVNVPARAHVWAADSLEIPAAGTEPAVPKRWTLTAGRGR</sequence>
<reference evidence="3 4" key="1">
    <citation type="submission" date="2016-01" db="EMBL/GenBank/DDBJ databases">
        <title>Use of Whole Genome Sequencing to ascertain that Brevibacterium massiliense (Roux, Raoult 2009) is a later heterotypic synonym of Brevibacterium ravenspurgense (Mages 2008).</title>
        <authorList>
            <person name="Bernier A.-M."/>
            <person name="Burdz T."/>
            <person name="Huynh C."/>
            <person name="Pachecho A.L."/>
            <person name="Wiebe D."/>
            <person name="Bonner C."/>
            <person name="Bernard K."/>
        </authorList>
    </citation>
    <scope>NUCLEOTIDE SEQUENCE [LARGE SCALE GENOMIC DNA]</scope>
    <source>
        <strain evidence="3 4">CCUG56047</strain>
    </source>
</reference>
<evidence type="ECO:0000313" key="3">
    <source>
        <dbReference type="EMBL" id="KXZ57929.1"/>
    </source>
</evidence>
<dbReference type="EMBL" id="LQQC01000010">
    <property type="protein sequence ID" value="KXZ57929.1"/>
    <property type="molecule type" value="Genomic_DNA"/>
</dbReference>